<dbReference type="NCBIfam" id="TIGR00536">
    <property type="entry name" value="hemK_fam"/>
    <property type="match status" value="1"/>
</dbReference>
<dbReference type="VEuPathDB" id="FungiDB:FUN_019284"/>
<dbReference type="CDD" id="cd02440">
    <property type="entry name" value="AdoMet_MTases"/>
    <property type="match status" value="1"/>
</dbReference>
<dbReference type="Gene3D" id="3.10.290.10">
    <property type="entry name" value="RNA-binding S4 domain"/>
    <property type="match status" value="1"/>
</dbReference>
<dbReference type="GO" id="GO:0009982">
    <property type="term" value="F:pseudouridine synthase activity"/>
    <property type="evidence" value="ECO:0007669"/>
    <property type="project" value="InterPro"/>
</dbReference>
<dbReference type="SUPFAM" id="SSF55174">
    <property type="entry name" value="Alpha-L RNA-binding motif"/>
    <property type="match status" value="1"/>
</dbReference>
<comment type="caution">
    <text evidence="6">The sequence shown here is derived from an EMBL/GenBank/DDBJ whole genome shotgun (WGS) entry which is preliminary data.</text>
</comment>
<protein>
    <submittedName>
        <fullName evidence="6">S-adenosyl-L-methionine-dependent methyltransferase</fullName>
    </submittedName>
</protein>
<feature type="domain" description="Methyltransferase" evidence="5">
    <location>
        <begin position="387"/>
        <end position="479"/>
    </location>
</feature>
<keyword evidence="2 6" id="KW-0808">Transferase</keyword>
<evidence type="ECO:0000259" key="5">
    <source>
        <dbReference type="Pfam" id="PF13847"/>
    </source>
</evidence>
<dbReference type="GO" id="GO:0003723">
    <property type="term" value="F:RNA binding"/>
    <property type="evidence" value="ECO:0007669"/>
    <property type="project" value="UniProtKB-KW"/>
</dbReference>
<name>A0A2N1ND41_9GLOM</name>
<dbReference type="Gene3D" id="3.40.50.150">
    <property type="entry name" value="Vaccinia Virus protein VP39"/>
    <property type="match status" value="1"/>
</dbReference>
<evidence type="ECO:0000256" key="2">
    <source>
        <dbReference type="ARBA" id="ARBA00022679"/>
    </source>
</evidence>
<dbReference type="InterPro" id="IPR050320">
    <property type="entry name" value="N5-glutamine_MTase"/>
</dbReference>
<dbReference type="GO" id="GO:0008276">
    <property type="term" value="F:protein methyltransferase activity"/>
    <property type="evidence" value="ECO:0007669"/>
    <property type="project" value="InterPro"/>
</dbReference>
<dbReference type="InterPro" id="IPR025714">
    <property type="entry name" value="Methyltranfer_dom"/>
</dbReference>
<dbReference type="PANTHER" id="PTHR18895">
    <property type="entry name" value="HEMK METHYLTRANSFERASE"/>
    <property type="match status" value="1"/>
</dbReference>
<evidence type="ECO:0000256" key="4">
    <source>
        <dbReference type="PROSITE-ProRule" id="PRU00182"/>
    </source>
</evidence>
<dbReference type="Pfam" id="PF13847">
    <property type="entry name" value="Methyltransf_31"/>
    <property type="match status" value="1"/>
</dbReference>
<evidence type="ECO:0000313" key="7">
    <source>
        <dbReference type="Proteomes" id="UP000233469"/>
    </source>
</evidence>
<evidence type="ECO:0000256" key="3">
    <source>
        <dbReference type="ARBA" id="ARBA00022691"/>
    </source>
</evidence>
<dbReference type="VEuPathDB" id="FungiDB:RhiirA1_338410"/>
<keyword evidence="3" id="KW-0949">S-adenosyl-L-methionine</keyword>
<reference evidence="6 7" key="1">
    <citation type="submission" date="2016-04" db="EMBL/GenBank/DDBJ databases">
        <title>Genome analyses suggest a sexual origin of heterokaryosis in a supposedly ancient asexual fungus.</title>
        <authorList>
            <person name="Ropars J."/>
            <person name="Sedzielewska K."/>
            <person name="Noel J."/>
            <person name="Charron P."/>
            <person name="Farinelli L."/>
            <person name="Marton T."/>
            <person name="Kruger M."/>
            <person name="Pelin A."/>
            <person name="Brachmann A."/>
            <person name="Corradi N."/>
        </authorList>
    </citation>
    <scope>NUCLEOTIDE SEQUENCE [LARGE SCALE GENOMIC DNA]</scope>
    <source>
        <strain evidence="6 7">C2</strain>
    </source>
</reference>
<organism evidence="6 7">
    <name type="scientific">Rhizophagus irregularis</name>
    <dbReference type="NCBI Taxonomy" id="588596"/>
    <lineage>
        <taxon>Eukaryota</taxon>
        <taxon>Fungi</taxon>
        <taxon>Fungi incertae sedis</taxon>
        <taxon>Mucoromycota</taxon>
        <taxon>Glomeromycotina</taxon>
        <taxon>Glomeromycetes</taxon>
        <taxon>Glomerales</taxon>
        <taxon>Glomeraceae</taxon>
        <taxon>Rhizophagus</taxon>
    </lineage>
</organism>
<dbReference type="GO" id="GO:0001522">
    <property type="term" value="P:pseudouridine synthesis"/>
    <property type="evidence" value="ECO:0007669"/>
    <property type="project" value="InterPro"/>
</dbReference>
<keyword evidence="1 6" id="KW-0489">Methyltransferase</keyword>
<dbReference type="PANTHER" id="PTHR18895:SF74">
    <property type="entry name" value="MTRF1L RELEASE FACTOR GLUTAMINE METHYLTRANSFERASE"/>
    <property type="match status" value="1"/>
</dbReference>
<dbReference type="InterPro" id="IPR029063">
    <property type="entry name" value="SAM-dependent_MTases_sf"/>
</dbReference>
<proteinExistence type="predicted"/>
<evidence type="ECO:0000256" key="1">
    <source>
        <dbReference type="ARBA" id="ARBA00022603"/>
    </source>
</evidence>
<evidence type="ECO:0000313" key="6">
    <source>
        <dbReference type="EMBL" id="PKK71837.1"/>
    </source>
</evidence>
<keyword evidence="4" id="KW-0694">RNA-binding</keyword>
<dbReference type="EMBL" id="LLXL01000482">
    <property type="protein sequence ID" value="PKK71837.1"/>
    <property type="molecule type" value="Genomic_DNA"/>
</dbReference>
<reference evidence="6 7" key="2">
    <citation type="submission" date="2017-10" db="EMBL/GenBank/DDBJ databases">
        <title>Extensive intraspecific genome diversity in a model arbuscular mycorrhizal fungus.</title>
        <authorList>
            <person name="Chen E.C.H."/>
            <person name="Morin E."/>
            <person name="Baudet D."/>
            <person name="Noel J."/>
            <person name="Ndikumana S."/>
            <person name="Charron P."/>
            <person name="St-Onge C."/>
            <person name="Giorgi J."/>
            <person name="Grigoriev I.V."/>
            <person name="Roux C."/>
            <person name="Martin F.M."/>
            <person name="Corradi N."/>
        </authorList>
    </citation>
    <scope>NUCLEOTIDE SEQUENCE [LARGE SCALE GENOMIC DNA]</scope>
    <source>
        <strain evidence="6 7">C2</strain>
    </source>
</reference>
<accession>A0A2N1ND41</accession>
<dbReference type="InterPro" id="IPR002052">
    <property type="entry name" value="DNA_methylase_N6_adenine_CS"/>
</dbReference>
<dbReference type="SUPFAM" id="SSF55120">
    <property type="entry name" value="Pseudouridine synthase"/>
    <property type="match status" value="1"/>
</dbReference>
<dbReference type="VEuPathDB" id="FungiDB:RhiirFUN_020743"/>
<dbReference type="GO" id="GO:0005739">
    <property type="term" value="C:mitochondrion"/>
    <property type="evidence" value="ECO:0007669"/>
    <property type="project" value="TreeGrafter"/>
</dbReference>
<dbReference type="Gene3D" id="3.30.2350.10">
    <property type="entry name" value="Pseudouridine synthase"/>
    <property type="match status" value="1"/>
</dbReference>
<dbReference type="InterPro" id="IPR004556">
    <property type="entry name" value="HemK-like"/>
</dbReference>
<dbReference type="PROSITE" id="PS50889">
    <property type="entry name" value="S4"/>
    <property type="match status" value="1"/>
</dbReference>
<dbReference type="InterPro" id="IPR020103">
    <property type="entry name" value="PsdUridine_synth_cat_dom_sf"/>
</dbReference>
<dbReference type="OrthoDB" id="269872at2759"/>
<dbReference type="PROSITE" id="PS00092">
    <property type="entry name" value="N6_MTASE"/>
    <property type="match status" value="1"/>
</dbReference>
<dbReference type="AlphaFoldDB" id="A0A2N1ND41"/>
<dbReference type="Proteomes" id="UP000233469">
    <property type="component" value="Unassembled WGS sequence"/>
</dbReference>
<dbReference type="SUPFAM" id="SSF53335">
    <property type="entry name" value="S-adenosyl-L-methionine-dependent methyltransferases"/>
    <property type="match status" value="1"/>
</dbReference>
<dbReference type="InterPro" id="IPR036986">
    <property type="entry name" value="S4_RNA-bd_sf"/>
</dbReference>
<gene>
    <name evidence="6" type="ORF">RhiirC2_743851</name>
</gene>
<dbReference type="GO" id="GO:0032259">
    <property type="term" value="P:methylation"/>
    <property type="evidence" value="ECO:0007669"/>
    <property type="project" value="UniProtKB-KW"/>
</dbReference>
<sequence length="579" mass="66263">MQLDSVTELCNLTRIVDQNESGTRLEKFVCQNFRSVIISKKLCRDCFKRGEIFVNGKPAESSRLLHEGDIIDLQIDKLALKKDKLEMPVAIILEDEYLAVICKNAGVSIRNLQEALSFVLDGGSGLVKEGKEYTCINQTQRAVNGLIIVSKTREIKTKLMTLLKSGSIRQSYRVLCHGKFPLDDETFFHNHTPPFALQNVTFTRSTSGKEKYITTLDIILNNSSAISSAGIQEYFIQVHHPIVGSNSRSKELKSCKDKSLMMALLEVTFSHPITSEEIKVTINEPKKFEKVRQRELKFFEQKKNETIKELQRYGIEITDQLDSEIIPTAYITGEKEFFKLRFFVSKDTMVPRPSTEYLVREIIDLYLNKLDSGFWKDRGNDDDNMFSILDCGTGSGCILISVLHCILSQKVQTISPHVFGLGLDINSSALEIARKNAERHLKLFVSDNNNYDFQKGDFTSLHNYGLVHNKHFDILVCNPPYLDITRSLPNDDVRNFEPPEALFAEESGYKFYRLLYESLEHSYIKKLDILKEDSLIILEVGNKMAEKVKKIFTGWECIKAIRDHQGFERCLIFIRNSSK</sequence>